<keyword evidence="1" id="KW-0812">Transmembrane</keyword>
<sequence length="224" mass="22845">MSGADLVPRPYPCAPRSPAVTFSPPAPPAFADCTPRQKAARLVSDGLAPANMVVALLLLIGGHSGASWTGLGWGLLAALFCGAAPIAIIVVGVRRGSLTDPHIRVRGQRIVPMALSLLCVLAGVVLLRALGAPAEVFALVVAMLVGLVSSLLVTVVWQISIHMAVAAGAVMILLLVFGPRVLPAVLIAAAVAWSRLVLRAHTPAQLLAGTALGGTSALTFVLLS</sequence>
<dbReference type="CDD" id="cd01610">
    <property type="entry name" value="PAP2_like"/>
    <property type="match status" value="1"/>
</dbReference>
<keyword evidence="1" id="KW-1133">Transmembrane helix</keyword>
<feature type="transmembrane region" description="Helical" evidence="1">
    <location>
        <begin position="71"/>
        <end position="93"/>
    </location>
</feature>
<evidence type="ECO:0000313" key="3">
    <source>
        <dbReference type="Proteomes" id="UP000325563"/>
    </source>
</evidence>
<feature type="transmembrane region" description="Helical" evidence="1">
    <location>
        <begin position="46"/>
        <end position="65"/>
    </location>
</feature>
<keyword evidence="3" id="KW-1185">Reference proteome</keyword>
<feature type="transmembrane region" description="Helical" evidence="1">
    <location>
        <begin position="113"/>
        <end position="130"/>
    </location>
</feature>
<dbReference type="Proteomes" id="UP000325563">
    <property type="component" value="Chromosome"/>
</dbReference>
<proteinExistence type="predicted"/>
<feature type="transmembrane region" description="Helical" evidence="1">
    <location>
        <begin position="204"/>
        <end position="223"/>
    </location>
</feature>
<evidence type="ECO:0000313" key="2">
    <source>
        <dbReference type="EMBL" id="QEV45695.1"/>
    </source>
</evidence>
<accession>A0A5J6J5C6</accession>
<keyword evidence="1" id="KW-0472">Membrane</keyword>
<dbReference type="AlphaFoldDB" id="A0A5J6J5C6"/>
<name>A0A5J6J5C6_STRVI</name>
<dbReference type="EMBL" id="CP023692">
    <property type="protein sequence ID" value="QEV45695.1"/>
    <property type="molecule type" value="Genomic_DNA"/>
</dbReference>
<gene>
    <name evidence="2" type="ORF">CP980_11925</name>
</gene>
<dbReference type="KEGG" id="svn:CP980_11925"/>
<dbReference type="Gene3D" id="1.20.144.10">
    <property type="entry name" value="Phosphatidic acid phosphatase type 2/haloperoxidase"/>
    <property type="match status" value="1"/>
</dbReference>
<reference evidence="2 3" key="1">
    <citation type="submission" date="2017-09" db="EMBL/GenBank/DDBJ databases">
        <authorList>
            <person name="Lee N."/>
            <person name="Cho B.-K."/>
        </authorList>
    </citation>
    <scope>NUCLEOTIDE SEQUENCE [LARGE SCALE GENOMIC DNA]</scope>
    <source>
        <strain evidence="2 3">ATCC 27476</strain>
    </source>
</reference>
<feature type="transmembrane region" description="Helical" evidence="1">
    <location>
        <begin position="136"/>
        <end position="157"/>
    </location>
</feature>
<organism evidence="2 3">
    <name type="scientific">Streptomyces vinaceus</name>
    <dbReference type="NCBI Taxonomy" id="1960"/>
    <lineage>
        <taxon>Bacteria</taxon>
        <taxon>Bacillati</taxon>
        <taxon>Actinomycetota</taxon>
        <taxon>Actinomycetes</taxon>
        <taxon>Kitasatosporales</taxon>
        <taxon>Streptomycetaceae</taxon>
        <taxon>Streptomyces</taxon>
    </lineage>
</organism>
<evidence type="ECO:0000256" key="1">
    <source>
        <dbReference type="SAM" id="Phobius"/>
    </source>
</evidence>
<feature type="transmembrane region" description="Helical" evidence="1">
    <location>
        <begin position="164"/>
        <end position="192"/>
    </location>
</feature>
<protein>
    <submittedName>
        <fullName evidence="2">Phosphatase PAP2 family protein</fullName>
    </submittedName>
</protein>